<dbReference type="OrthoDB" id="6133115at2759"/>
<feature type="transmembrane region" description="Helical" evidence="7">
    <location>
        <begin position="108"/>
        <end position="126"/>
    </location>
</feature>
<keyword evidence="4 7" id="KW-0812">Transmembrane</keyword>
<evidence type="ECO:0000256" key="7">
    <source>
        <dbReference type="SAM" id="Phobius"/>
    </source>
</evidence>
<dbReference type="EMBL" id="AZHE01000006">
    <property type="protein sequence ID" value="KHN98993.1"/>
    <property type="molecule type" value="Genomic_DNA"/>
</dbReference>
<feature type="transmembrane region" description="Helical" evidence="7">
    <location>
        <begin position="233"/>
        <end position="253"/>
    </location>
</feature>
<feature type="transmembrane region" description="Helical" evidence="7">
    <location>
        <begin position="363"/>
        <end position="388"/>
    </location>
</feature>
<keyword evidence="10" id="KW-1185">Reference proteome</keyword>
<dbReference type="GO" id="GO:0005351">
    <property type="term" value="F:carbohydrate:proton symporter activity"/>
    <property type="evidence" value="ECO:0007669"/>
    <property type="project" value="TreeGrafter"/>
</dbReference>
<feature type="transmembrane region" description="Helical" evidence="7">
    <location>
        <begin position="297"/>
        <end position="318"/>
    </location>
</feature>
<evidence type="ECO:0000256" key="1">
    <source>
        <dbReference type="ARBA" id="ARBA00004141"/>
    </source>
</evidence>
<dbReference type="InterPro" id="IPR036259">
    <property type="entry name" value="MFS_trans_sf"/>
</dbReference>
<dbReference type="RefSeq" id="XP_040680059.1">
    <property type="nucleotide sequence ID" value="XM_040822254.1"/>
</dbReference>
<dbReference type="InterPro" id="IPR050360">
    <property type="entry name" value="MFS_Sugar_Transporters"/>
</dbReference>
<name>A0A0B2WY58_METAS</name>
<protein>
    <submittedName>
        <fullName evidence="9">General substrate transporter</fullName>
    </submittedName>
</protein>
<feature type="transmembrane region" description="Helical" evidence="7">
    <location>
        <begin position="265"/>
        <end position="285"/>
    </location>
</feature>
<dbReference type="Pfam" id="PF00083">
    <property type="entry name" value="Sugar_tr"/>
    <property type="match status" value="2"/>
</dbReference>
<dbReference type="GeneID" id="63737910"/>
<feature type="transmembrane region" description="Helical" evidence="7">
    <location>
        <begin position="394"/>
        <end position="413"/>
    </location>
</feature>
<proteinExistence type="inferred from homology"/>
<comment type="similarity">
    <text evidence="2">Belongs to the major facilitator superfamily. Sugar transporter (TC 2.A.1.1) family.</text>
</comment>
<dbReference type="HOGENOM" id="CLU_001265_30_3_1"/>
<keyword evidence="5 7" id="KW-1133">Transmembrane helix</keyword>
<feature type="domain" description="Major facilitator superfamily (MFS) profile" evidence="8">
    <location>
        <begin position="1"/>
        <end position="417"/>
    </location>
</feature>
<dbReference type="InterPro" id="IPR003663">
    <property type="entry name" value="Sugar/inositol_transpt"/>
</dbReference>
<evidence type="ECO:0000256" key="5">
    <source>
        <dbReference type="ARBA" id="ARBA00022989"/>
    </source>
</evidence>
<accession>A0A0B2WY58</accession>
<evidence type="ECO:0000313" key="10">
    <source>
        <dbReference type="Proteomes" id="UP000030816"/>
    </source>
</evidence>
<organism evidence="9 10">
    <name type="scientific">Metarhizium album (strain ARSEF 1941)</name>
    <dbReference type="NCBI Taxonomy" id="1081103"/>
    <lineage>
        <taxon>Eukaryota</taxon>
        <taxon>Fungi</taxon>
        <taxon>Dikarya</taxon>
        <taxon>Ascomycota</taxon>
        <taxon>Pezizomycotina</taxon>
        <taxon>Sordariomycetes</taxon>
        <taxon>Hypocreomycetidae</taxon>
        <taxon>Hypocreales</taxon>
        <taxon>Clavicipitaceae</taxon>
        <taxon>Metarhizium</taxon>
    </lineage>
</organism>
<feature type="transmembrane region" description="Helical" evidence="7">
    <location>
        <begin position="330"/>
        <end position="351"/>
    </location>
</feature>
<keyword evidence="6 7" id="KW-0472">Membrane</keyword>
<evidence type="ECO:0000256" key="2">
    <source>
        <dbReference type="ARBA" id="ARBA00010992"/>
    </source>
</evidence>
<dbReference type="PANTHER" id="PTHR48022">
    <property type="entry name" value="PLASTIDIC GLUCOSE TRANSPORTER 4"/>
    <property type="match status" value="1"/>
</dbReference>
<sequence>MVAASYTLAAAVGSLTVMAVGNVFGRRYCIIIGNVCAIIGPALQASTWSVSQIIVGRVIGVSIRPLSMSSKKCATDSSQGFGLGFISCTVPTYMAEMSINPKQRGPEIAIQCAVLISGIALAYWVAFGFTRMDNQLSWRFPIGLQAIFAIISLLGMLMLPDTPRWYYSTGRDEQGDNVLSRLHALPLNHPKVQAQKEEIQASIRLETQEVTKFDLSLLVWDTSELRVGRRIRIAFLILSLKQMMGINMMVYYSTLIFSQVGLSSFLSQLLAAVMMTIYAFGTYVLPSTIERFGRRTILLTTAIACTVFMLIFVVMIAVPNRTLVTQWTGVAAVILFMCSFGYGWIGIPWLYASEIAPLNYRHVGGAAGAFGEWVFSFVTVFGGGYAIASVGWRIWIWQIFSCALAIAFVYFMCPETSGKTLEEIDIVFATDAVKERAVAALAERTYHESKTQTGAQAYYQDNAA</sequence>
<evidence type="ECO:0000256" key="6">
    <source>
        <dbReference type="ARBA" id="ARBA00023136"/>
    </source>
</evidence>
<dbReference type="PANTHER" id="PTHR48022:SF68">
    <property type="entry name" value="MAJOR FACILITATOR SUPERFAMILY (MFS) PROFILE DOMAIN-CONTAINING PROTEIN-RELATED"/>
    <property type="match status" value="1"/>
</dbReference>
<reference evidence="9 10" key="1">
    <citation type="journal article" date="2014" name="Proc. Natl. Acad. Sci. U.S.A.">
        <title>Trajectory and genomic determinants of fungal-pathogen speciation and host adaptation.</title>
        <authorList>
            <person name="Hu X."/>
            <person name="Xiao G."/>
            <person name="Zheng P."/>
            <person name="Shang Y."/>
            <person name="Su Y."/>
            <person name="Zhang X."/>
            <person name="Liu X."/>
            <person name="Zhan S."/>
            <person name="St Leger R.J."/>
            <person name="Wang C."/>
        </authorList>
    </citation>
    <scope>NUCLEOTIDE SEQUENCE [LARGE SCALE GENOMIC DNA]</scope>
    <source>
        <strain evidence="9 10">ARSEF 1941</strain>
    </source>
</reference>
<feature type="transmembrane region" description="Helical" evidence="7">
    <location>
        <begin position="6"/>
        <end position="24"/>
    </location>
</feature>
<dbReference type="STRING" id="1081103.A0A0B2WY58"/>
<comment type="subcellular location">
    <subcellularLocation>
        <location evidence="1">Membrane</location>
        <topology evidence="1">Multi-pass membrane protein</topology>
    </subcellularLocation>
</comment>
<dbReference type="GO" id="GO:0016020">
    <property type="term" value="C:membrane"/>
    <property type="evidence" value="ECO:0007669"/>
    <property type="project" value="UniProtKB-SubCell"/>
</dbReference>
<gene>
    <name evidence="9" type="ORF">MAM_03455</name>
</gene>
<dbReference type="Gene3D" id="1.20.1250.20">
    <property type="entry name" value="MFS general substrate transporter like domains"/>
    <property type="match status" value="1"/>
</dbReference>
<evidence type="ECO:0000259" key="8">
    <source>
        <dbReference type="PROSITE" id="PS50850"/>
    </source>
</evidence>
<dbReference type="PROSITE" id="PS50850">
    <property type="entry name" value="MFS"/>
    <property type="match status" value="1"/>
</dbReference>
<evidence type="ECO:0000256" key="3">
    <source>
        <dbReference type="ARBA" id="ARBA00022448"/>
    </source>
</evidence>
<feature type="transmembrane region" description="Helical" evidence="7">
    <location>
        <begin position="138"/>
        <end position="159"/>
    </location>
</feature>
<dbReference type="InterPro" id="IPR020846">
    <property type="entry name" value="MFS_dom"/>
</dbReference>
<keyword evidence="3" id="KW-0813">Transport</keyword>
<evidence type="ECO:0000313" key="9">
    <source>
        <dbReference type="EMBL" id="KHN98993.1"/>
    </source>
</evidence>
<dbReference type="AlphaFoldDB" id="A0A0B2WY58"/>
<dbReference type="SUPFAM" id="SSF103473">
    <property type="entry name" value="MFS general substrate transporter"/>
    <property type="match status" value="1"/>
</dbReference>
<dbReference type="Proteomes" id="UP000030816">
    <property type="component" value="Unassembled WGS sequence"/>
</dbReference>
<dbReference type="InterPro" id="IPR005828">
    <property type="entry name" value="MFS_sugar_transport-like"/>
</dbReference>
<dbReference type="PRINTS" id="PR00171">
    <property type="entry name" value="SUGRTRNSPORT"/>
</dbReference>
<evidence type="ECO:0000256" key="4">
    <source>
        <dbReference type="ARBA" id="ARBA00022692"/>
    </source>
</evidence>
<comment type="caution">
    <text evidence="9">The sequence shown here is derived from an EMBL/GenBank/DDBJ whole genome shotgun (WGS) entry which is preliminary data.</text>
</comment>